<keyword evidence="3" id="KW-0645">Protease</keyword>
<dbReference type="PROSITE" id="PS51257">
    <property type="entry name" value="PROKAR_LIPOPROTEIN"/>
    <property type="match status" value="1"/>
</dbReference>
<dbReference type="InterPro" id="IPR001107">
    <property type="entry name" value="Band_7"/>
</dbReference>
<dbReference type="Proteomes" id="UP000280434">
    <property type="component" value="Unassembled WGS sequence"/>
</dbReference>
<dbReference type="RefSeq" id="WP_121281270.1">
    <property type="nucleotide sequence ID" value="NZ_RBZV01000014.1"/>
</dbReference>
<dbReference type="InterPro" id="IPR050710">
    <property type="entry name" value="Band7/mec-2_domain"/>
</dbReference>
<dbReference type="EMBL" id="RBZV01000014">
    <property type="protein sequence ID" value="RKP44180.1"/>
    <property type="molecule type" value="Genomic_DNA"/>
</dbReference>
<dbReference type="GO" id="GO:0016020">
    <property type="term" value="C:membrane"/>
    <property type="evidence" value="ECO:0007669"/>
    <property type="project" value="UniProtKB-SubCell"/>
</dbReference>
<feature type="domain" description="Band 7" evidence="2">
    <location>
        <begin position="38"/>
        <end position="245"/>
    </location>
</feature>
<evidence type="ECO:0000313" key="3">
    <source>
        <dbReference type="EMBL" id="RKP44180.1"/>
    </source>
</evidence>
<dbReference type="InterPro" id="IPR036013">
    <property type="entry name" value="Band_7/SPFH_dom_sf"/>
</dbReference>
<comment type="subcellular location">
    <subcellularLocation>
        <location evidence="1">Membrane</location>
        <topology evidence="1">Single-pass membrane protein</topology>
    </subcellularLocation>
</comment>
<protein>
    <submittedName>
        <fullName evidence="3">Protease modulator HflK</fullName>
    </submittedName>
</protein>
<accession>A0A494X1I4</accession>
<organism evidence="3 4">
    <name type="scientific">Trinickia fusca</name>
    <dbReference type="NCBI Taxonomy" id="2419777"/>
    <lineage>
        <taxon>Bacteria</taxon>
        <taxon>Pseudomonadati</taxon>
        <taxon>Pseudomonadota</taxon>
        <taxon>Betaproteobacteria</taxon>
        <taxon>Burkholderiales</taxon>
        <taxon>Burkholderiaceae</taxon>
        <taxon>Trinickia</taxon>
    </lineage>
</organism>
<dbReference type="GO" id="GO:0006508">
    <property type="term" value="P:proteolysis"/>
    <property type="evidence" value="ECO:0007669"/>
    <property type="project" value="UniProtKB-KW"/>
</dbReference>
<dbReference type="GO" id="GO:0008233">
    <property type="term" value="F:peptidase activity"/>
    <property type="evidence" value="ECO:0007669"/>
    <property type="project" value="UniProtKB-KW"/>
</dbReference>
<dbReference type="PANTHER" id="PTHR43327">
    <property type="entry name" value="STOMATIN-LIKE PROTEIN 2, MITOCHONDRIAL"/>
    <property type="match status" value="1"/>
</dbReference>
<proteinExistence type="predicted"/>
<dbReference type="Pfam" id="PF01145">
    <property type="entry name" value="Band_7"/>
    <property type="match status" value="1"/>
</dbReference>
<evidence type="ECO:0000256" key="1">
    <source>
        <dbReference type="ARBA" id="ARBA00004167"/>
    </source>
</evidence>
<evidence type="ECO:0000313" key="4">
    <source>
        <dbReference type="Proteomes" id="UP000280434"/>
    </source>
</evidence>
<dbReference type="SMART" id="SM00244">
    <property type="entry name" value="PHB"/>
    <property type="match status" value="1"/>
</dbReference>
<dbReference type="OrthoDB" id="8351024at2"/>
<comment type="caution">
    <text evidence="3">The sequence shown here is derived from an EMBL/GenBank/DDBJ whole genome shotgun (WGS) entry which is preliminary data.</text>
</comment>
<sequence length="349" mass="37829">MTRRDMTASLGPTAQAVRLSFWFVAAIAALAACAWAFSNVRRIPAESRAVVMRFGAFVRTQDAGLLIAWPRPFETVQLVPGSASVLALPIQSLQRDVRARAADPAPASEKVLPDALAGSGYVLTGDNGVVQLSATLYYRVVDPYAYMLQRDRLDAALERIVSASAVDVAAKRELDAILVARPEQLASDQTMALKREQLRDDLASEVERHLTALEAGHAGLGVEVVRVDLQTAFPAAAMNAFNSVLTSLQDAQRGIADARTFAERRRQEAAQDADRILEDARASAAERLAAAQASTADIRQFVQTQQGHDDPGLVARLYRDRMQQILSKARVTTIDPRDTSSLILPGNAK</sequence>
<dbReference type="AlphaFoldDB" id="A0A494X1I4"/>
<dbReference type="SUPFAM" id="SSF117892">
    <property type="entry name" value="Band 7/SPFH domain"/>
    <property type="match status" value="1"/>
</dbReference>
<keyword evidence="4" id="KW-1185">Reference proteome</keyword>
<dbReference type="Gene3D" id="3.30.479.30">
    <property type="entry name" value="Band 7 domain"/>
    <property type="match status" value="1"/>
</dbReference>
<dbReference type="PANTHER" id="PTHR43327:SF2">
    <property type="entry name" value="MODULATOR OF FTSH PROTEASE HFLK"/>
    <property type="match status" value="1"/>
</dbReference>
<reference evidence="3 4" key="1">
    <citation type="submission" date="2018-10" db="EMBL/GenBank/DDBJ databases">
        <title>Paraburkholderia sp. 7MK8-2, isolated from soil.</title>
        <authorList>
            <person name="Gao Z.-H."/>
            <person name="Qiu L.-H."/>
        </authorList>
    </citation>
    <scope>NUCLEOTIDE SEQUENCE [LARGE SCALE GENOMIC DNA]</scope>
    <source>
        <strain evidence="3 4">7MK8-2</strain>
    </source>
</reference>
<name>A0A494X1I4_9BURK</name>
<keyword evidence="3" id="KW-0378">Hydrolase</keyword>
<gene>
    <name evidence="3" type="ORF">D7S89_23535</name>
</gene>
<evidence type="ECO:0000259" key="2">
    <source>
        <dbReference type="SMART" id="SM00244"/>
    </source>
</evidence>